<protein>
    <submittedName>
        <fullName evidence="1">Uncharacterized protein</fullName>
    </submittedName>
</protein>
<evidence type="ECO:0000313" key="1">
    <source>
        <dbReference type="EMBL" id="GBH20573.1"/>
    </source>
</evidence>
<dbReference type="AlphaFoldDB" id="A0AAN4QCQ4"/>
<comment type="caution">
    <text evidence="1">The sequence shown here is derived from an EMBL/GenBank/DDBJ whole genome shotgun (WGS) entry which is preliminary data.</text>
</comment>
<reference evidence="1 2" key="1">
    <citation type="submission" date="2018-04" db="EMBL/GenBank/DDBJ databases">
        <title>Draft genome sequence of Pseudomonas syringae pv. actinidiae biovar 3 strains isolated from kiwifruit in Kagawa prefecture.</title>
        <authorList>
            <person name="Tabuchi M."/>
            <person name="Saito M."/>
            <person name="Fujiwara S."/>
            <person name="Sasa N."/>
            <person name="Akimitsu K."/>
            <person name="Gomi K."/>
            <person name="Konishi-Sugita S."/>
            <person name="Hamano K."/>
            <person name="Kataoka I."/>
        </authorList>
    </citation>
    <scope>NUCLEOTIDE SEQUENCE [LARGE SCALE GENOMIC DNA]</scope>
    <source>
        <strain evidence="1 2">MAFF212211</strain>
    </source>
</reference>
<name>A0AAN4QCQ4_PSESF</name>
<evidence type="ECO:0000313" key="2">
    <source>
        <dbReference type="Proteomes" id="UP000248291"/>
    </source>
</evidence>
<dbReference type="EMBL" id="BGKA01000261">
    <property type="protein sequence ID" value="GBH20573.1"/>
    <property type="molecule type" value="Genomic_DNA"/>
</dbReference>
<proteinExistence type="predicted"/>
<organism evidence="1 2">
    <name type="scientific">Pseudomonas syringae pv. actinidiae</name>
    <dbReference type="NCBI Taxonomy" id="103796"/>
    <lineage>
        <taxon>Bacteria</taxon>
        <taxon>Pseudomonadati</taxon>
        <taxon>Pseudomonadota</taxon>
        <taxon>Gammaproteobacteria</taxon>
        <taxon>Pseudomonadales</taxon>
        <taxon>Pseudomonadaceae</taxon>
        <taxon>Pseudomonas</taxon>
        <taxon>Pseudomonas syringae</taxon>
    </lineage>
</organism>
<sequence length="54" mass="6078">MYSQPFGLYISFCTIDQLRTGPSAYPWHRNLSVILSVDCGRWINSAIAFGSLSH</sequence>
<dbReference type="Proteomes" id="UP000248291">
    <property type="component" value="Unassembled WGS sequence"/>
</dbReference>
<accession>A0AAN4QCQ4</accession>
<gene>
    <name evidence="1" type="ORF">KPSA3_06607</name>
</gene>